<dbReference type="InterPro" id="IPR011608">
    <property type="entry name" value="PRD"/>
</dbReference>
<dbReference type="InterPro" id="IPR036634">
    <property type="entry name" value="PRD_sf"/>
</dbReference>
<dbReference type="EMBL" id="LKFU01000084">
    <property type="protein sequence ID" value="RND84354.1"/>
    <property type="molecule type" value="Genomic_DNA"/>
</dbReference>
<keyword evidence="1" id="KW-0677">Repeat</keyword>
<evidence type="ECO:0000259" key="2">
    <source>
        <dbReference type="PROSITE" id="PS51372"/>
    </source>
</evidence>
<name>A0A422M8L7_LACPA</name>
<dbReference type="InterPro" id="IPR050661">
    <property type="entry name" value="BglG_antiterminators"/>
</dbReference>
<dbReference type="GO" id="GO:0006355">
    <property type="term" value="P:regulation of DNA-templated transcription"/>
    <property type="evidence" value="ECO:0007669"/>
    <property type="project" value="InterPro"/>
</dbReference>
<evidence type="ECO:0000313" key="4">
    <source>
        <dbReference type="Proteomes" id="UP000285532"/>
    </source>
</evidence>
<dbReference type="PANTHER" id="PTHR30185">
    <property type="entry name" value="CRYPTIC BETA-GLUCOSIDE BGL OPERON ANTITERMINATOR"/>
    <property type="match status" value="1"/>
</dbReference>
<comment type="caution">
    <text evidence="3">The sequence shown here is derived from an EMBL/GenBank/DDBJ whole genome shotgun (WGS) entry which is preliminary data.</text>
</comment>
<organism evidence="3 4">
    <name type="scientific">Lacticaseibacillus paracasei</name>
    <name type="common">Lactobacillus paracasei</name>
    <dbReference type="NCBI Taxonomy" id="1597"/>
    <lineage>
        <taxon>Bacteria</taxon>
        <taxon>Bacillati</taxon>
        <taxon>Bacillota</taxon>
        <taxon>Bacilli</taxon>
        <taxon>Lactobacillales</taxon>
        <taxon>Lactobacillaceae</taxon>
        <taxon>Lacticaseibacillus</taxon>
    </lineage>
</organism>
<dbReference type="Pfam" id="PF00874">
    <property type="entry name" value="PRD"/>
    <property type="match status" value="1"/>
</dbReference>
<dbReference type="AlphaFoldDB" id="A0A422M8L7"/>
<proteinExistence type="predicted"/>
<dbReference type="PANTHER" id="PTHR30185:SF15">
    <property type="entry name" value="CRYPTIC BETA-GLUCOSIDE BGL OPERON ANTITERMINATOR"/>
    <property type="match status" value="1"/>
</dbReference>
<protein>
    <submittedName>
        <fullName evidence="3">Transcription antiterminator LicT</fullName>
    </submittedName>
</protein>
<feature type="domain" description="PRD" evidence="2">
    <location>
        <begin position="1"/>
        <end position="92"/>
    </location>
</feature>
<gene>
    <name evidence="3" type="ORF">FAM18172_02211</name>
</gene>
<evidence type="ECO:0000313" key="3">
    <source>
        <dbReference type="EMBL" id="RND84354.1"/>
    </source>
</evidence>
<dbReference type="Gene3D" id="1.10.1790.10">
    <property type="entry name" value="PRD domain"/>
    <property type="match status" value="1"/>
</dbReference>
<dbReference type="SUPFAM" id="SSF63520">
    <property type="entry name" value="PTS-regulatory domain, PRD"/>
    <property type="match status" value="1"/>
</dbReference>
<dbReference type="Proteomes" id="UP000285532">
    <property type="component" value="Unassembled WGS sequence"/>
</dbReference>
<dbReference type="PROSITE" id="PS51372">
    <property type="entry name" value="PRD_2"/>
    <property type="match status" value="1"/>
</dbReference>
<evidence type="ECO:0000256" key="1">
    <source>
        <dbReference type="ARBA" id="ARBA00022737"/>
    </source>
</evidence>
<reference evidence="3 4" key="1">
    <citation type="journal article" date="2018" name="Front. Microbiol.">
        <title>Conversion of Methionine to Cysteine in Lactobacillus paracasei Depends on the Highly Mobile cysK-ctl-cysE Gene Cluster.</title>
        <authorList>
            <person name="Wuthrich D."/>
            <person name="Irmler S."/>
            <person name="Berthoud H."/>
            <person name="Guggenbuhl B."/>
            <person name="Eugster E."/>
            <person name="Bruggmann R."/>
        </authorList>
    </citation>
    <scope>NUCLEOTIDE SEQUENCE [LARGE SCALE GENOMIC DNA]</scope>
    <source>
        <strain evidence="3 4">FAM18172</strain>
    </source>
</reference>
<sequence>MNVKTPDYQRLVIHLKFFLQRMYAAAPSPLSLKMENYDYVLLKHLQQDYARAYHCMEDVDRFMQQKLAIAIPKNEQIYLTMHIARLAKSLAE</sequence>
<accession>A0A422M8L7</accession>